<sequence>MIVGAVLIFSVGLVLAYWVKRLILELTKFLRIEKVSESLGINQFLKKADVKLDLAEILAVFAQWLIILVFFLTAVDILGLSAVSVVLTQVLSYIPNILAASLIFGAGYFVAGLVENLVRGAFTSVDHEAAKPVAKLARWLVQVVTFFAAVDQLQIAKSLIATFFQGLTYTVVLVVGLAVGLGAKDLVARILNDWYEKVRK</sequence>
<dbReference type="InterPro" id="IPR008910">
    <property type="entry name" value="MSC_TM_helix"/>
</dbReference>
<dbReference type="Proteomes" id="UP000179018">
    <property type="component" value="Unassembled WGS sequence"/>
</dbReference>
<keyword evidence="1" id="KW-0812">Transmembrane</keyword>
<keyword evidence="1" id="KW-1133">Transmembrane helix</keyword>
<dbReference type="InterPro" id="IPR045275">
    <property type="entry name" value="MscS_archaea/bacteria_type"/>
</dbReference>
<evidence type="ECO:0008006" key="4">
    <source>
        <dbReference type="Google" id="ProtNLM"/>
    </source>
</evidence>
<evidence type="ECO:0000256" key="1">
    <source>
        <dbReference type="SAM" id="Phobius"/>
    </source>
</evidence>
<dbReference type="Gene3D" id="1.10.287.1260">
    <property type="match status" value="1"/>
</dbReference>
<dbReference type="EMBL" id="MGHC01000004">
    <property type="protein sequence ID" value="OGM60928.1"/>
    <property type="molecule type" value="Genomic_DNA"/>
</dbReference>
<proteinExistence type="predicted"/>
<protein>
    <recommendedName>
        <fullName evidence="4">Small-conductance mechanosensitive ion channel</fullName>
    </recommendedName>
</protein>
<dbReference type="PANTHER" id="PTHR30221">
    <property type="entry name" value="SMALL-CONDUCTANCE MECHANOSENSITIVE CHANNEL"/>
    <property type="match status" value="1"/>
</dbReference>
<dbReference type="GO" id="GO:0008381">
    <property type="term" value="F:mechanosensitive monoatomic ion channel activity"/>
    <property type="evidence" value="ECO:0007669"/>
    <property type="project" value="InterPro"/>
</dbReference>
<dbReference type="Pfam" id="PF05552">
    <property type="entry name" value="MS_channel_1st_1"/>
    <property type="match status" value="1"/>
</dbReference>
<dbReference type="STRING" id="1802516.A3A75_02455"/>
<comment type="caution">
    <text evidence="2">The sequence shown here is derived from an EMBL/GenBank/DDBJ whole genome shotgun (WGS) entry which is preliminary data.</text>
</comment>
<evidence type="ECO:0000313" key="3">
    <source>
        <dbReference type="Proteomes" id="UP000179018"/>
    </source>
</evidence>
<evidence type="ECO:0000313" key="2">
    <source>
        <dbReference type="EMBL" id="OGM60928.1"/>
    </source>
</evidence>
<feature type="transmembrane region" description="Helical" evidence="1">
    <location>
        <begin position="159"/>
        <end position="181"/>
    </location>
</feature>
<dbReference type="PANTHER" id="PTHR30221:SF1">
    <property type="entry name" value="SMALL-CONDUCTANCE MECHANOSENSITIVE CHANNEL"/>
    <property type="match status" value="1"/>
</dbReference>
<keyword evidence="1" id="KW-0472">Membrane</keyword>
<feature type="transmembrane region" description="Helical" evidence="1">
    <location>
        <begin position="90"/>
        <end position="111"/>
    </location>
</feature>
<reference evidence="2 3" key="1">
    <citation type="journal article" date="2016" name="Nat. Commun.">
        <title>Thousands of microbial genomes shed light on interconnected biogeochemical processes in an aquifer system.</title>
        <authorList>
            <person name="Anantharaman K."/>
            <person name="Brown C.T."/>
            <person name="Hug L.A."/>
            <person name="Sharon I."/>
            <person name="Castelle C.J."/>
            <person name="Probst A.J."/>
            <person name="Thomas B.C."/>
            <person name="Singh A."/>
            <person name="Wilkins M.J."/>
            <person name="Karaoz U."/>
            <person name="Brodie E.L."/>
            <person name="Williams K.H."/>
            <person name="Hubbard S.S."/>
            <person name="Banfield J.F."/>
        </authorList>
    </citation>
    <scope>NUCLEOTIDE SEQUENCE [LARGE SCALE GENOMIC DNA]</scope>
</reference>
<accession>A0A1F8BC62</accession>
<feature type="transmembrane region" description="Helical" evidence="1">
    <location>
        <begin position="57"/>
        <end position="78"/>
    </location>
</feature>
<name>A0A1F8BC62_9BACT</name>
<gene>
    <name evidence="2" type="ORF">A3A75_02455</name>
</gene>
<organism evidence="2 3">
    <name type="scientific">Candidatus Woesebacteria bacterium RIFCSPLOWO2_01_FULL_39_10</name>
    <dbReference type="NCBI Taxonomy" id="1802516"/>
    <lineage>
        <taxon>Bacteria</taxon>
        <taxon>Candidatus Woeseibacteriota</taxon>
    </lineage>
</organism>
<dbReference type="AlphaFoldDB" id="A0A1F8BC62"/>